<dbReference type="EC" id="2.7.7.12" evidence="6"/>
<dbReference type="GO" id="GO:0008270">
    <property type="term" value="F:zinc ion binding"/>
    <property type="evidence" value="ECO:0007669"/>
    <property type="project" value="InterPro"/>
</dbReference>
<evidence type="ECO:0000313" key="7">
    <source>
        <dbReference type="Proteomes" id="UP000315647"/>
    </source>
</evidence>
<feature type="active site" description="Tele-UMP-histidine intermediate" evidence="4">
    <location>
        <position position="163"/>
    </location>
</feature>
<protein>
    <submittedName>
        <fullName evidence="6">Galactose-1-phosphate uridylyltransferase</fullName>
        <ecNumber evidence="6">2.7.7.12</ecNumber>
    </submittedName>
</protein>
<dbReference type="GO" id="GO:0008108">
    <property type="term" value="F:UDP-glucose:hexose-1-phosphate uridylyltransferase activity"/>
    <property type="evidence" value="ECO:0007669"/>
    <property type="project" value="UniProtKB-EC"/>
</dbReference>
<dbReference type="Proteomes" id="UP000315647">
    <property type="component" value="Chromosome"/>
</dbReference>
<dbReference type="PIRSF" id="PIRSF000808">
    <property type="entry name" value="GalT"/>
    <property type="match status" value="1"/>
</dbReference>
<keyword evidence="2 6" id="KW-0548">Nucleotidyltransferase</keyword>
<dbReference type="EMBL" id="CP037421">
    <property type="protein sequence ID" value="QDT28963.1"/>
    <property type="molecule type" value="Genomic_DNA"/>
</dbReference>
<dbReference type="InterPro" id="IPR036265">
    <property type="entry name" value="HIT-like_sf"/>
</dbReference>
<dbReference type="Pfam" id="PF01087">
    <property type="entry name" value="GalP_UDP_transf"/>
    <property type="match status" value="1"/>
</dbReference>
<keyword evidence="7" id="KW-1185">Reference proteome</keyword>
<dbReference type="PANTHER" id="PTHR42763:SF2">
    <property type="entry name" value="ADP-GLUCOSE PHOSPHORYLASE"/>
    <property type="match status" value="1"/>
</dbReference>
<gene>
    <name evidence="6" type="primary">galT</name>
    <name evidence="6" type="ORF">Enr10x_43110</name>
</gene>
<proteinExistence type="predicted"/>
<organism evidence="6 7">
    <name type="scientific">Gimesia panareensis</name>
    <dbReference type="NCBI Taxonomy" id="2527978"/>
    <lineage>
        <taxon>Bacteria</taxon>
        <taxon>Pseudomonadati</taxon>
        <taxon>Planctomycetota</taxon>
        <taxon>Planctomycetia</taxon>
        <taxon>Planctomycetales</taxon>
        <taxon>Planctomycetaceae</taxon>
        <taxon>Gimesia</taxon>
    </lineage>
</organism>
<evidence type="ECO:0000256" key="4">
    <source>
        <dbReference type="PIRSR" id="PIRSR000808-1"/>
    </source>
</evidence>
<evidence type="ECO:0000259" key="5">
    <source>
        <dbReference type="Pfam" id="PF01087"/>
    </source>
</evidence>
<reference evidence="6 7" key="1">
    <citation type="submission" date="2019-03" db="EMBL/GenBank/DDBJ databases">
        <title>Deep-cultivation of Planctomycetes and their phenomic and genomic characterization uncovers novel biology.</title>
        <authorList>
            <person name="Wiegand S."/>
            <person name="Jogler M."/>
            <person name="Boedeker C."/>
            <person name="Pinto D."/>
            <person name="Vollmers J."/>
            <person name="Rivas-Marin E."/>
            <person name="Kohn T."/>
            <person name="Peeters S.H."/>
            <person name="Heuer A."/>
            <person name="Rast P."/>
            <person name="Oberbeckmann S."/>
            <person name="Bunk B."/>
            <person name="Jeske O."/>
            <person name="Meyerdierks A."/>
            <person name="Storesund J.E."/>
            <person name="Kallscheuer N."/>
            <person name="Luecker S."/>
            <person name="Lage O.M."/>
            <person name="Pohl T."/>
            <person name="Merkel B.J."/>
            <person name="Hornburger P."/>
            <person name="Mueller R.-W."/>
            <person name="Bruemmer F."/>
            <person name="Labrenz M."/>
            <person name="Spormann A.M."/>
            <person name="Op den Camp H."/>
            <person name="Overmann J."/>
            <person name="Amann R."/>
            <person name="Jetten M.S.M."/>
            <person name="Mascher T."/>
            <person name="Medema M.H."/>
            <person name="Devos D.P."/>
            <person name="Kaster A.-K."/>
            <person name="Ovreas L."/>
            <person name="Rohde M."/>
            <person name="Galperin M.Y."/>
            <person name="Jogler C."/>
        </authorList>
    </citation>
    <scope>NUCLEOTIDE SEQUENCE [LARGE SCALE GENOMIC DNA]</scope>
    <source>
        <strain evidence="6 7">Enr10</strain>
    </source>
</reference>
<dbReference type="InterPro" id="IPR001937">
    <property type="entry name" value="GalP_UDPtransf1"/>
</dbReference>
<dbReference type="RefSeq" id="WP_145451256.1">
    <property type="nucleotide sequence ID" value="NZ_CP037421.1"/>
</dbReference>
<evidence type="ECO:0000256" key="3">
    <source>
        <dbReference type="ARBA" id="ARBA00023277"/>
    </source>
</evidence>
<dbReference type="GO" id="GO:0006012">
    <property type="term" value="P:galactose metabolic process"/>
    <property type="evidence" value="ECO:0007669"/>
    <property type="project" value="InterPro"/>
</dbReference>
<evidence type="ECO:0000256" key="1">
    <source>
        <dbReference type="ARBA" id="ARBA00022679"/>
    </source>
</evidence>
<dbReference type="SUPFAM" id="SSF54197">
    <property type="entry name" value="HIT-like"/>
    <property type="match status" value="2"/>
</dbReference>
<keyword evidence="3" id="KW-0119">Carbohydrate metabolism</keyword>
<evidence type="ECO:0000256" key="2">
    <source>
        <dbReference type="ARBA" id="ARBA00022695"/>
    </source>
</evidence>
<dbReference type="InterPro" id="IPR005849">
    <property type="entry name" value="GalP_Utransf_N"/>
</dbReference>
<dbReference type="Gene3D" id="3.30.428.10">
    <property type="entry name" value="HIT-like"/>
    <property type="match status" value="2"/>
</dbReference>
<accession>A0A517QBF3</accession>
<keyword evidence="1 6" id="KW-0808">Transferase</keyword>
<dbReference type="InterPro" id="IPR053177">
    <property type="entry name" value="ADP-glucose_phosphorylase"/>
</dbReference>
<name>A0A517QBF3_9PLAN</name>
<feature type="domain" description="Galactose-1-phosphate uridyl transferase N-terminal" evidence="5">
    <location>
        <begin position="4"/>
        <end position="173"/>
    </location>
</feature>
<sequence length="334" mass="37698">MSVIRTDPLTGLTTIFAPERAKRPMAIRDNAAREEFDQELIDSDPFAEGKEDDTTPELYAVRNSDSQPNGPGWSLRVVDNKYPALTPVSDPDSELNSFGVHEVIVECPHYETHISRLELSSFQNMFVAYRERLAVHRQNPQLRYALIFKNQGVLGGASLGHAHSQLLASQIIPEALQHEVDAVQRQHKEYGESLFEKLIHDPSTGYSALVTSTDHFDVICPYASRFAFETWLIPRSRNAHYDQSNADELTDLATLSRRLLRTLEAILGSHDLNYVIQTAPLQAGDEEEYTWTLRIFPRLAHLAGFELATNMSVNPVFPEQARDLLRKQLETGAD</sequence>
<dbReference type="PANTHER" id="PTHR42763">
    <property type="entry name" value="ADP-GLUCOSE PHOSPHORYLASE"/>
    <property type="match status" value="1"/>
</dbReference>
<evidence type="ECO:0000313" key="6">
    <source>
        <dbReference type="EMBL" id="QDT28963.1"/>
    </source>
</evidence>
<dbReference type="AlphaFoldDB" id="A0A517QBF3"/>